<dbReference type="PANTHER" id="PTHR42711:SF17">
    <property type="entry name" value="ABC TRANSPORTER ATP-BINDING PROTEIN"/>
    <property type="match status" value="1"/>
</dbReference>
<evidence type="ECO:0000256" key="4">
    <source>
        <dbReference type="ARBA" id="ARBA00022840"/>
    </source>
</evidence>
<dbReference type="Gene3D" id="3.40.50.300">
    <property type="entry name" value="P-loop containing nucleotide triphosphate hydrolases"/>
    <property type="match status" value="1"/>
</dbReference>
<feature type="compositionally biased region" description="Basic and acidic residues" evidence="6">
    <location>
        <begin position="1"/>
        <end position="10"/>
    </location>
</feature>
<evidence type="ECO:0000256" key="5">
    <source>
        <dbReference type="ARBA" id="ARBA00023251"/>
    </source>
</evidence>
<dbReference type="GO" id="GO:0005524">
    <property type="term" value="F:ATP binding"/>
    <property type="evidence" value="ECO:0007669"/>
    <property type="project" value="UniProtKB-KW"/>
</dbReference>
<dbReference type="RefSeq" id="WP_083711332.1">
    <property type="nucleotide sequence ID" value="NZ_FTMI01000001.1"/>
</dbReference>
<name>A0A1N6NU93_9MICO</name>
<dbReference type="GO" id="GO:0016887">
    <property type="term" value="F:ATP hydrolysis activity"/>
    <property type="evidence" value="ECO:0007669"/>
    <property type="project" value="InterPro"/>
</dbReference>
<dbReference type="SMART" id="SM00382">
    <property type="entry name" value="AAA"/>
    <property type="match status" value="1"/>
</dbReference>
<dbReference type="Pfam" id="PF00005">
    <property type="entry name" value="ABC_tran"/>
    <property type="match status" value="1"/>
</dbReference>
<keyword evidence="9" id="KW-1185">Reference proteome</keyword>
<evidence type="ECO:0000256" key="1">
    <source>
        <dbReference type="ARBA" id="ARBA00004202"/>
    </source>
</evidence>
<sequence>MSDERTERAPRTGPVRTARAEPAPSGTDRTPPVVAVDRVTRRFGAVVALDDVSLTVGGGELVGLLGPNGAGKSTLLSLVSGQRRPDSGTVRLLGGDPRDARSRVGLGLTPQETGLPATLKVREVVDFVGGHYPDPVPTAELLEQFGLTELAGRQTGAMSGGQKRRLAVALSLVGRPRVVLLDEPTTGLDVGARQALWDAIRAYHAGGGTVLLTSHYLEEVQALAQRVVVIDQGVVKADDSLDAILRRVSLRRVVVGSAVDLRDRPGVVRADRLGDGRQELYTPDADALVRELVTSGVDFHDLEIRGASLEEAFEQMVARGAAPTTEARAR</sequence>
<dbReference type="InterPro" id="IPR027417">
    <property type="entry name" value="P-loop_NTPase"/>
</dbReference>
<evidence type="ECO:0000256" key="2">
    <source>
        <dbReference type="ARBA" id="ARBA00022448"/>
    </source>
</evidence>
<comment type="subcellular location">
    <subcellularLocation>
        <location evidence="1">Cell membrane</location>
        <topology evidence="1">Peripheral membrane protein</topology>
    </subcellularLocation>
</comment>
<evidence type="ECO:0000256" key="3">
    <source>
        <dbReference type="ARBA" id="ARBA00022741"/>
    </source>
</evidence>
<feature type="domain" description="ABC transporter" evidence="7">
    <location>
        <begin position="34"/>
        <end position="257"/>
    </location>
</feature>
<dbReference type="CDD" id="cd03230">
    <property type="entry name" value="ABC_DR_subfamily_A"/>
    <property type="match status" value="1"/>
</dbReference>
<evidence type="ECO:0000259" key="7">
    <source>
        <dbReference type="PROSITE" id="PS50893"/>
    </source>
</evidence>
<dbReference type="PROSITE" id="PS50893">
    <property type="entry name" value="ABC_TRANSPORTER_2"/>
    <property type="match status" value="1"/>
</dbReference>
<keyword evidence="5" id="KW-0046">Antibiotic resistance</keyword>
<evidence type="ECO:0000313" key="8">
    <source>
        <dbReference type="EMBL" id="SIP95708.1"/>
    </source>
</evidence>
<keyword evidence="3" id="KW-0547">Nucleotide-binding</keyword>
<evidence type="ECO:0000313" key="9">
    <source>
        <dbReference type="Proteomes" id="UP000186235"/>
    </source>
</evidence>
<dbReference type="GO" id="GO:0005886">
    <property type="term" value="C:plasma membrane"/>
    <property type="evidence" value="ECO:0007669"/>
    <property type="project" value="UniProtKB-SubCell"/>
</dbReference>
<dbReference type="SUPFAM" id="SSF52540">
    <property type="entry name" value="P-loop containing nucleoside triphosphate hydrolases"/>
    <property type="match status" value="1"/>
</dbReference>
<feature type="region of interest" description="Disordered" evidence="6">
    <location>
        <begin position="1"/>
        <end position="32"/>
    </location>
</feature>
<organism evidence="8 9">
    <name type="scientific">Cellulosimicrobium aquatile</name>
    <dbReference type="NCBI Taxonomy" id="1612203"/>
    <lineage>
        <taxon>Bacteria</taxon>
        <taxon>Bacillati</taxon>
        <taxon>Actinomycetota</taxon>
        <taxon>Actinomycetes</taxon>
        <taxon>Micrococcales</taxon>
        <taxon>Promicromonosporaceae</taxon>
        <taxon>Cellulosimicrobium</taxon>
    </lineage>
</organism>
<evidence type="ECO:0000256" key="6">
    <source>
        <dbReference type="SAM" id="MobiDB-lite"/>
    </source>
</evidence>
<gene>
    <name evidence="8" type="ORF">SAMN05518682_0737</name>
</gene>
<dbReference type="EMBL" id="FTMI01000001">
    <property type="protein sequence ID" value="SIP95708.1"/>
    <property type="molecule type" value="Genomic_DNA"/>
</dbReference>
<protein>
    <submittedName>
        <fullName evidence="8">ABC-2 type transport system ATP-binding protein</fullName>
    </submittedName>
</protein>
<keyword evidence="2" id="KW-0813">Transport</keyword>
<dbReference type="InterPro" id="IPR017871">
    <property type="entry name" value="ABC_transporter-like_CS"/>
</dbReference>
<reference evidence="9" key="1">
    <citation type="submission" date="2017-01" db="EMBL/GenBank/DDBJ databases">
        <authorList>
            <person name="Varghese N."/>
            <person name="Submissions S."/>
        </authorList>
    </citation>
    <scope>NUCLEOTIDE SEQUENCE [LARGE SCALE GENOMIC DNA]</scope>
    <source>
        <strain evidence="9">3bp</strain>
    </source>
</reference>
<dbReference type="InterPro" id="IPR050763">
    <property type="entry name" value="ABC_transporter_ATP-binding"/>
</dbReference>
<dbReference type="GO" id="GO:0046677">
    <property type="term" value="P:response to antibiotic"/>
    <property type="evidence" value="ECO:0007669"/>
    <property type="project" value="UniProtKB-KW"/>
</dbReference>
<keyword evidence="4 8" id="KW-0067">ATP-binding</keyword>
<dbReference type="PANTHER" id="PTHR42711">
    <property type="entry name" value="ABC TRANSPORTER ATP-BINDING PROTEIN"/>
    <property type="match status" value="1"/>
</dbReference>
<dbReference type="InterPro" id="IPR003439">
    <property type="entry name" value="ABC_transporter-like_ATP-bd"/>
</dbReference>
<dbReference type="AlphaFoldDB" id="A0A1N6NU93"/>
<accession>A0A1N6NU93</accession>
<proteinExistence type="predicted"/>
<dbReference type="PROSITE" id="PS00211">
    <property type="entry name" value="ABC_TRANSPORTER_1"/>
    <property type="match status" value="1"/>
</dbReference>
<dbReference type="Proteomes" id="UP000186235">
    <property type="component" value="Unassembled WGS sequence"/>
</dbReference>
<dbReference type="InterPro" id="IPR003593">
    <property type="entry name" value="AAA+_ATPase"/>
</dbReference>